<dbReference type="Proteomes" id="UP001141933">
    <property type="component" value="Unassembled WGS sequence"/>
</dbReference>
<organism evidence="2 3">
    <name type="scientific">Phocaeicola acetigenes</name>
    <dbReference type="NCBI Taxonomy" id="3016083"/>
    <lineage>
        <taxon>Bacteria</taxon>
        <taxon>Pseudomonadati</taxon>
        <taxon>Bacteroidota</taxon>
        <taxon>Bacteroidia</taxon>
        <taxon>Bacteroidales</taxon>
        <taxon>Bacteroidaceae</taxon>
        <taxon>Phocaeicola</taxon>
    </lineage>
</organism>
<dbReference type="RefSeq" id="WP_269878726.1">
    <property type="nucleotide sequence ID" value="NZ_JAPZVM010000011.1"/>
</dbReference>
<comment type="caution">
    <text evidence="2">The sequence shown here is derived from an EMBL/GenBank/DDBJ whole genome shotgun (WGS) entry which is preliminary data.</text>
</comment>
<keyword evidence="1" id="KW-0812">Transmembrane</keyword>
<feature type="transmembrane region" description="Helical" evidence="1">
    <location>
        <begin position="205"/>
        <end position="225"/>
    </location>
</feature>
<dbReference type="EMBL" id="JAPZVM010000011">
    <property type="protein sequence ID" value="MCZ8373301.1"/>
    <property type="molecule type" value="Genomic_DNA"/>
</dbReference>
<name>A0ABT4PJZ2_9BACT</name>
<proteinExistence type="predicted"/>
<evidence type="ECO:0008006" key="4">
    <source>
        <dbReference type="Google" id="ProtNLM"/>
    </source>
</evidence>
<evidence type="ECO:0000313" key="2">
    <source>
        <dbReference type="EMBL" id="MCZ8373301.1"/>
    </source>
</evidence>
<gene>
    <name evidence="2" type="ORF">O6P32_11380</name>
</gene>
<feature type="transmembrane region" description="Helical" evidence="1">
    <location>
        <begin position="130"/>
        <end position="150"/>
    </location>
</feature>
<feature type="transmembrane region" description="Helical" evidence="1">
    <location>
        <begin position="170"/>
        <end position="193"/>
    </location>
</feature>
<reference evidence="2" key="1">
    <citation type="submission" date="2022-12" db="EMBL/GenBank/DDBJ databases">
        <title>Phocaeicola acetigenes sp. nov., isolated feces from a healthy human.</title>
        <authorList>
            <person name="Do H."/>
            <person name="Ha Y.B."/>
            <person name="Kim J.-S."/>
            <person name="Suh M.K."/>
            <person name="Kim H.S."/>
            <person name="Lee J.-S."/>
        </authorList>
    </citation>
    <scope>NUCLEOTIDE SEQUENCE</scope>
    <source>
        <strain evidence="2">KGMB11183</strain>
    </source>
</reference>
<feature type="transmembrane region" description="Helical" evidence="1">
    <location>
        <begin position="33"/>
        <end position="54"/>
    </location>
</feature>
<accession>A0ABT4PJZ2</accession>
<keyword evidence="1" id="KW-0472">Membrane</keyword>
<sequence length="226" mass="25634">MEETNIPDQLTFHEPVPHSQSENRDLLYTVSRIISAVFTPFMVPFVAFVLLFGFTYLRIMPLQYKVTILAMIYCFTILLPMLAIYLFQKINGWGIRELGHRERRFIPYGLTILSYIGCLLTMFRIHLPRYMCGIVMAVLLCMVICAIINMKWKISTHMASSGMMVGGLLSYSFIFQFNPISWLCIFVLLAGMLGSARIIVRQHTLGEVGGGFLVGLLCGVIGILFI</sequence>
<protein>
    <recommendedName>
        <fullName evidence="4">PAP2 family protein</fullName>
    </recommendedName>
</protein>
<keyword evidence="3" id="KW-1185">Reference proteome</keyword>
<feature type="transmembrane region" description="Helical" evidence="1">
    <location>
        <begin position="105"/>
        <end position="123"/>
    </location>
</feature>
<evidence type="ECO:0000256" key="1">
    <source>
        <dbReference type="SAM" id="Phobius"/>
    </source>
</evidence>
<evidence type="ECO:0000313" key="3">
    <source>
        <dbReference type="Proteomes" id="UP001141933"/>
    </source>
</evidence>
<keyword evidence="1" id="KW-1133">Transmembrane helix</keyword>
<feature type="transmembrane region" description="Helical" evidence="1">
    <location>
        <begin position="66"/>
        <end position="85"/>
    </location>
</feature>